<feature type="region of interest" description="Disordered" evidence="4">
    <location>
        <begin position="1"/>
        <end position="34"/>
    </location>
</feature>
<evidence type="ECO:0000256" key="3">
    <source>
        <dbReference type="ARBA" id="ARBA00022840"/>
    </source>
</evidence>
<dbReference type="SUPFAM" id="SSF52540">
    <property type="entry name" value="P-loop containing nucleoside triphosphate hydrolases"/>
    <property type="match status" value="1"/>
</dbReference>
<dbReference type="SMART" id="SM00746">
    <property type="entry name" value="TRASH"/>
    <property type="match status" value="1"/>
</dbReference>
<dbReference type="RefSeq" id="WP_378585331.1">
    <property type="nucleotide sequence ID" value="NZ_JBHSKD010000002.1"/>
</dbReference>
<dbReference type="PANTHER" id="PTHR24220:SF86">
    <property type="entry name" value="ABC TRANSPORTER ABCH.1"/>
    <property type="match status" value="1"/>
</dbReference>
<dbReference type="InterPro" id="IPR017911">
    <property type="entry name" value="MacB-like_ATP-bd"/>
</dbReference>
<dbReference type="PROSITE" id="PS50893">
    <property type="entry name" value="ABC_TRANSPORTER_2"/>
    <property type="match status" value="1"/>
</dbReference>
<dbReference type="InterPro" id="IPR011017">
    <property type="entry name" value="TRASH_dom"/>
</dbReference>
<feature type="domain" description="ABC transporter" evidence="5">
    <location>
        <begin position="38"/>
        <end position="282"/>
    </location>
</feature>
<dbReference type="InterPro" id="IPR017871">
    <property type="entry name" value="ABC_transporter-like_CS"/>
</dbReference>
<dbReference type="EMBL" id="JBHSKD010000002">
    <property type="protein sequence ID" value="MFC5175093.1"/>
    <property type="molecule type" value="Genomic_DNA"/>
</dbReference>
<dbReference type="SMART" id="SM00382">
    <property type="entry name" value="AAA"/>
    <property type="match status" value="1"/>
</dbReference>
<organism evidence="6 7">
    <name type="scientific">Nocardioides taihuensis</name>
    <dbReference type="NCBI Taxonomy" id="1835606"/>
    <lineage>
        <taxon>Bacteria</taxon>
        <taxon>Bacillati</taxon>
        <taxon>Actinomycetota</taxon>
        <taxon>Actinomycetes</taxon>
        <taxon>Propionibacteriales</taxon>
        <taxon>Nocardioidaceae</taxon>
        <taxon>Nocardioides</taxon>
    </lineage>
</organism>
<keyword evidence="1" id="KW-0813">Transport</keyword>
<sequence length="312" mass="32863">MNTADNTHSTTAADTAGTPGLTSGSAASSSAPSGVPVLTVRGLTKTYGSGETAVDAVRSVDLDVASGEVLLVMGPSGSGKTTLLLMLGALLRPTAGSITVTGRDGRNVDVAAAPEKQLPALRSHTFGFIFQDYALLDALSATENIAVAANLAGTTGSAAHNRATELLDRVGLAHRATARPSQMSGGEQQRVAVARALSNDPPVLLADEPTANLDASRGRDLARLLRRLADEDHRSVVIVSHDDRLREIADRVLWLEDGQFRQIAAMAIDPVCRMSVEPTGAHLKWREQTIWFCSEGCKREFAENPASFEPSA</sequence>
<dbReference type="PANTHER" id="PTHR24220">
    <property type="entry name" value="IMPORT ATP-BINDING PROTEIN"/>
    <property type="match status" value="1"/>
</dbReference>
<accession>A0ABW0BD32</accession>
<evidence type="ECO:0000313" key="6">
    <source>
        <dbReference type="EMBL" id="MFC5175093.1"/>
    </source>
</evidence>
<dbReference type="Gene3D" id="3.40.50.300">
    <property type="entry name" value="P-loop containing nucleotide triphosphate hydrolases"/>
    <property type="match status" value="1"/>
</dbReference>
<evidence type="ECO:0000256" key="1">
    <source>
        <dbReference type="ARBA" id="ARBA00022448"/>
    </source>
</evidence>
<evidence type="ECO:0000256" key="4">
    <source>
        <dbReference type="SAM" id="MobiDB-lite"/>
    </source>
</evidence>
<evidence type="ECO:0000259" key="5">
    <source>
        <dbReference type="PROSITE" id="PS50893"/>
    </source>
</evidence>
<proteinExistence type="predicted"/>
<dbReference type="InterPro" id="IPR003439">
    <property type="entry name" value="ABC_transporter-like_ATP-bd"/>
</dbReference>
<keyword evidence="2" id="KW-0547">Nucleotide-binding</keyword>
<dbReference type="CDD" id="cd03255">
    <property type="entry name" value="ABC_MJ0796_LolCDE_FtsE"/>
    <property type="match status" value="1"/>
</dbReference>
<gene>
    <name evidence="6" type="ORF">ACFPGP_00325</name>
</gene>
<dbReference type="InterPro" id="IPR003593">
    <property type="entry name" value="AAA+_ATPase"/>
</dbReference>
<evidence type="ECO:0000313" key="7">
    <source>
        <dbReference type="Proteomes" id="UP001596087"/>
    </source>
</evidence>
<keyword evidence="7" id="KW-1185">Reference proteome</keyword>
<dbReference type="Proteomes" id="UP001596087">
    <property type="component" value="Unassembled WGS sequence"/>
</dbReference>
<dbReference type="InterPro" id="IPR027417">
    <property type="entry name" value="P-loop_NTPase"/>
</dbReference>
<comment type="caution">
    <text evidence="6">The sequence shown here is derived from an EMBL/GenBank/DDBJ whole genome shotgun (WGS) entry which is preliminary data.</text>
</comment>
<feature type="compositionally biased region" description="Polar residues" evidence="4">
    <location>
        <begin position="1"/>
        <end position="13"/>
    </location>
</feature>
<protein>
    <submittedName>
        <fullName evidence="6">ATP-binding cassette domain-containing protein</fullName>
    </submittedName>
</protein>
<dbReference type="Pfam" id="PF00005">
    <property type="entry name" value="ABC_tran"/>
    <property type="match status" value="1"/>
</dbReference>
<dbReference type="PROSITE" id="PS00211">
    <property type="entry name" value="ABC_TRANSPORTER_1"/>
    <property type="match status" value="1"/>
</dbReference>
<reference evidence="7" key="1">
    <citation type="journal article" date="2019" name="Int. J. Syst. Evol. Microbiol.">
        <title>The Global Catalogue of Microorganisms (GCM) 10K type strain sequencing project: providing services to taxonomists for standard genome sequencing and annotation.</title>
        <authorList>
            <consortium name="The Broad Institute Genomics Platform"/>
            <consortium name="The Broad Institute Genome Sequencing Center for Infectious Disease"/>
            <person name="Wu L."/>
            <person name="Ma J."/>
        </authorList>
    </citation>
    <scope>NUCLEOTIDE SEQUENCE [LARGE SCALE GENOMIC DNA]</scope>
    <source>
        <strain evidence="7">DFY41</strain>
    </source>
</reference>
<dbReference type="GO" id="GO:0005524">
    <property type="term" value="F:ATP binding"/>
    <property type="evidence" value="ECO:0007669"/>
    <property type="project" value="UniProtKB-KW"/>
</dbReference>
<keyword evidence="3 6" id="KW-0067">ATP-binding</keyword>
<dbReference type="InterPro" id="IPR015854">
    <property type="entry name" value="ABC_transpr_LolD-like"/>
</dbReference>
<evidence type="ECO:0000256" key="2">
    <source>
        <dbReference type="ARBA" id="ARBA00022741"/>
    </source>
</evidence>
<name>A0ABW0BD32_9ACTN</name>
<feature type="compositionally biased region" description="Low complexity" evidence="4">
    <location>
        <begin position="15"/>
        <end position="34"/>
    </location>
</feature>